<feature type="transmembrane region" description="Helical" evidence="1">
    <location>
        <begin position="39"/>
        <end position="60"/>
    </location>
</feature>
<keyword evidence="1" id="KW-0812">Transmembrane</keyword>
<evidence type="ECO:0000256" key="1">
    <source>
        <dbReference type="SAM" id="Phobius"/>
    </source>
</evidence>
<organism evidence="2 3">
    <name type="scientific">Atta colombica</name>
    <dbReference type="NCBI Taxonomy" id="520822"/>
    <lineage>
        <taxon>Eukaryota</taxon>
        <taxon>Metazoa</taxon>
        <taxon>Ecdysozoa</taxon>
        <taxon>Arthropoda</taxon>
        <taxon>Hexapoda</taxon>
        <taxon>Insecta</taxon>
        <taxon>Pterygota</taxon>
        <taxon>Neoptera</taxon>
        <taxon>Endopterygota</taxon>
        <taxon>Hymenoptera</taxon>
        <taxon>Apocrita</taxon>
        <taxon>Aculeata</taxon>
        <taxon>Formicoidea</taxon>
        <taxon>Formicidae</taxon>
        <taxon>Myrmicinae</taxon>
        <taxon>Atta</taxon>
    </lineage>
</organism>
<evidence type="ECO:0000313" key="2">
    <source>
        <dbReference type="EMBL" id="KYM77274.1"/>
    </source>
</evidence>
<keyword evidence="1" id="KW-1133">Transmembrane helix</keyword>
<evidence type="ECO:0000313" key="3">
    <source>
        <dbReference type="Proteomes" id="UP000078540"/>
    </source>
</evidence>
<gene>
    <name evidence="2" type="ORF">ALC53_12255</name>
</gene>
<sequence>REETTPRYSLAILRDKGNLQMVVSGIEDTQPQILSRRGMTVIVLGLVAYLEWFGLHGLALSRRQCYRSYSYLALRRYYPRPFLFGRASGHYAATIASLSTVCNVTCLRGLAEASQMVSRDNIVRRIYCSPFAFLTSFFPHTSSYPVVRSSRAETAHNIAIFSCSFMDSLGASLRNETINESLLMNKIVGRVADRSACNRKENRIKRALNGAIIHENGDEGFREGKKCASADSQIDERRVWRKNEGVSAEACAEKETAINRKVDGICATQSGHVVKTMTKHVDLNNRSTFAAGPTTKPIGKFCT</sequence>
<protein>
    <submittedName>
        <fullName evidence="2">Uncharacterized protein</fullName>
    </submittedName>
</protein>
<dbReference type="Proteomes" id="UP000078540">
    <property type="component" value="Unassembled WGS sequence"/>
</dbReference>
<accession>A0A195AZ89</accession>
<reference evidence="2 3" key="1">
    <citation type="submission" date="2015-09" db="EMBL/GenBank/DDBJ databases">
        <title>Atta colombica WGS genome.</title>
        <authorList>
            <person name="Nygaard S."/>
            <person name="Hu H."/>
            <person name="Boomsma J."/>
            <person name="Zhang G."/>
        </authorList>
    </citation>
    <scope>NUCLEOTIDE SEQUENCE [LARGE SCALE GENOMIC DNA]</scope>
    <source>
        <strain evidence="2">Treedump-2</strain>
        <tissue evidence="2">Whole body</tissue>
    </source>
</reference>
<proteinExistence type="predicted"/>
<name>A0A195AZ89_9HYME</name>
<dbReference type="EMBL" id="KQ976701">
    <property type="protein sequence ID" value="KYM77274.1"/>
    <property type="molecule type" value="Genomic_DNA"/>
</dbReference>
<keyword evidence="3" id="KW-1185">Reference proteome</keyword>
<keyword evidence="1" id="KW-0472">Membrane</keyword>
<dbReference type="AlphaFoldDB" id="A0A195AZ89"/>
<feature type="non-terminal residue" evidence="2">
    <location>
        <position position="1"/>
    </location>
</feature>